<gene>
    <name evidence="7" type="ORF">CWE10_16615</name>
</gene>
<feature type="transmembrane region" description="Helical" evidence="5">
    <location>
        <begin position="39"/>
        <end position="59"/>
    </location>
</feature>
<dbReference type="GO" id="GO:0016020">
    <property type="term" value="C:membrane"/>
    <property type="evidence" value="ECO:0007669"/>
    <property type="project" value="UniProtKB-SubCell"/>
</dbReference>
<keyword evidence="3 5" id="KW-1133">Transmembrane helix</keyword>
<feature type="transmembrane region" description="Helical" evidence="5">
    <location>
        <begin position="178"/>
        <end position="205"/>
    </location>
</feature>
<evidence type="ECO:0000313" key="7">
    <source>
        <dbReference type="EMBL" id="MBY6277785.1"/>
    </source>
</evidence>
<sequence>MQETSRTVEALPRAVGWIDILTVFVDPERAFHRVLKQGTWFPAYPVSALLATGVAAWMMQNSMSVFEQALAQAATAQAEQMRAFMFTMTKVAPIIGGILGPLIAGALMALVYGALGLFIGSSGPSGSFRSYFTLACFARLPQVVAQALGVGGMILFHLQTPLIFSPVVLFPNLAPQSLAYSLLSTLDVFMIWSIILATVGLAVIHGRKVREVVAAGVVLYLVSLSLSVSLSLIAAAFSV</sequence>
<feature type="transmembrane region" description="Helical" evidence="5">
    <location>
        <begin position="212"/>
        <end position="237"/>
    </location>
</feature>
<evidence type="ECO:0000256" key="2">
    <source>
        <dbReference type="ARBA" id="ARBA00022692"/>
    </source>
</evidence>
<dbReference type="InterPro" id="IPR006977">
    <property type="entry name" value="Yip1_dom"/>
</dbReference>
<evidence type="ECO:0000313" key="8">
    <source>
        <dbReference type="Proteomes" id="UP000732377"/>
    </source>
</evidence>
<keyword evidence="4 5" id="KW-0472">Membrane</keyword>
<evidence type="ECO:0000256" key="5">
    <source>
        <dbReference type="SAM" id="Phobius"/>
    </source>
</evidence>
<evidence type="ECO:0000259" key="6">
    <source>
        <dbReference type="Pfam" id="PF04893"/>
    </source>
</evidence>
<feature type="transmembrane region" description="Helical" evidence="5">
    <location>
        <begin position="131"/>
        <end position="158"/>
    </location>
</feature>
<evidence type="ECO:0000256" key="3">
    <source>
        <dbReference type="ARBA" id="ARBA00022989"/>
    </source>
</evidence>
<feature type="transmembrane region" description="Helical" evidence="5">
    <location>
        <begin position="94"/>
        <end position="119"/>
    </location>
</feature>
<keyword evidence="2 5" id="KW-0812">Transmembrane</keyword>
<evidence type="ECO:0000256" key="4">
    <source>
        <dbReference type="ARBA" id="ARBA00023136"/>
    </source>
</evidence>
<dbReference type="Proteomes" id="UP000732377">
    <property type="component" value="Unassembled WGS sequence"/>
</dbReference>
<dbReference type="Pfam" id="PF04893">
    <property type="entry name" value="Yip1"/>
    <property type="match status" value="1"/>
</dbReference>
<dbReference type="RefSeq" id="WP_273381127.1">
    <property type="nucleotide sequence ID" value="NZ_PIUK01000245.1"/>
</dbReference>
<comment type="caution">
    <text evidence="7">The sequence shown here is derived from an EMBL/GenBank/DDBJ whole genome shotgun (WGS) entry which is preliminary data.</text>
</comment>
<proteinExistence type="predicted"/>
<comment type="subcellular location">
    <subcellularLocation>
        <location evidence="1">Membrane</location>
        <topology evidence="1">Multi-pass membrane protein</topology>
    </subcellularLocation>
</comment>
<organism evidence="7 8">
    <name type="scientific">Symbiobacterium thermophilum</name>
    <dbReference type="NCBI Taxonomy" id="2734"/>
    <lineage>
        <taxon>Bacteria</taxon>
        <taxon>Bacillati</taxon>
        <taxon>Bacillota</taxon>
        <taxon>Clostridia</taxon>
        <taxon>Eubacteriales</taxon>
        <taxon>Symbiobacteriaceae</taxon>
        <taxon>Symbiobacterium</taxon>
    </lineage>
</organism>
<name>A0A953I542_SYMTR</name>
<feature type="domain" description="Yip1" evidence="6">
    <location>
        <begin position="22"/>
        <end position="224"/>
    </location>
</feature>
<dbReference type="EMBL" id="PIUK01000245">
    <property type="protein sequence ID" value="MBY6277785.1"/>
    <property type="molecule type" value="Genomic_DNA"/>
</dbReference>
<protein>
    <recommendedName>
        <fullName evidence="6">Yip1 domain-containing protein</fullName>
    </recommendedName>
</protein>
<evidence type="ECO:0000256" key="1">
    <source>
        <dbReference type="ARBA" id="ARBA00004141"/>
    </source>
</evidence>
<reference evidence="7" key="1">
    <citation type="submission" date="2017-11" db="EMBL/GenBank/DDBJ databases">
        <title>Three new genomes from thermophilic consortium.</title>
        <authorList>
            <person name="Quaggio R."/>
            <person name="Amgarten D."/>
            <person name="Setubal J.C."/>
        </authorList>
    </citation>
    <scope>NUCLEOTIDE SEQUENCE</scope>
    <source>
        <strain evidence="7">ZCTH01-B2</strain>
    </source>
</reference>
<dbReference type="AlphaFoldDB" id="A0A953I542"/>
<accession>A0A953I542</accession>